<dbReference type="InterPro" id="IPR011042">
    <property type="entry name" value="6-blade_b-propeller_TolB-like"/>
</dbReference>
<evidence type="ECO:0000256" key="7">
    <source>
        <dbReference type="SAM" id="SignalP"/>
    </source>
</evidence>
<keyword evidence="4" id="KW-0326">Glycosidase</keyword>
<feature type="region of interest" description="Disordered" evidence="6">
    <location>
        <begin position="257"/>
        <end position="279"/>
    </location>
</feature>
<protein>
    <submittedName>
        <fullName evidence="10">Glucose/arabinose dehydrogenase, beta-propeller fold</fullName>
    </submittedName>
</protein>
<name>A0A1I6FF74_9PSEU</name>
<dbReference type="Proteomes" id="UP000198583">
    <property type="component" value="Unassembled WGS sequence"/>
</dbReference>
<evidence type="ECO:0000256" key="2">
    <source>
        <dbReference type="ARBA" id="ARBA00022801"/>
    </source>
</evidence>
<dbReference type="InterPro" id="IPR011041">
    <property type="entry name" value="Quinoprot_gluc/sorb_DH_b-prop"/>
</dbReference>
<dbReference type="Pfam" id="PF22633">
    <property type="entry name" value="F5_F8_type_C_2"/>
    <property type="match status" value="1"/>
</dbReference>
<keyword evidence="2" id="KW-0378">Hydrolase</keyword>
<dbReference type="CDD" id="cd00063">
    <property type="entry name" value="FN3"/>
    <property type="match status" value="2"/>
</dbReference>
<dbReference type="InterPro" id="IPR008979">
    <property type="entry name" value="Galactose-bd-like_sf"/>
</dbReference>
<feature type="domain" description="Fibronectin type-III" evidence="9">
    <location>
        <begin position="273"/>
        <end position="358"/>
    </location>
</feature>
<dbReference type="PANTHER" id="PTHR19328">
    <property type="entry name" value="HEDGEHOG-INTERACTING PROTEIN"/>
    <property type="match status" value="1"/>
</dbReference>
<dbReference type="RefSeq" id="WP_245822563.1">
    <property type="nucleotide sequence ID" value="NZ_FOYL01000014.1"/>
</dbReference>
<evidence type="ECO:0000259" key="9">
    <source>
        <dbReference type="PROSITE" id="PS50853"/>
    </source>
</evidence>
<organism evidence="10 11">
    <name type="scientific">Lentzea waywayandensis</name>
    <dbReference type="NCBI Taxonomy" id="84724"/>
    <lineage>
        <taxon>Bacteria</taxon>
        <taxon>Bacillati</taxon>
        <taxon>Actinomycetota</taxon>
        <taxon>Actinomycetes</taxon>
        <taxon>Pseudonocardiales</taxon>
        <taxon>Pseudonocardiaceae</taxon>
        <taxon>Lentzea</taxon>
    </lineage>
</organism>
<dbReference type="GO" id="GO:0000272">
    <property type="term" value="P:polysaccharide catabolic process"/>
    <property type="evidence" value="ECO:0007669"/>
    <property type="project" value="UniProtKB-KW"/>
</dbReference>
<evidence type="ECO:0000259" key="8">
    <source>
        <dbReference type="PROSITE" id="PS50022"/>
    </source>
</evidence>
<accession>A0A1I6FF74</accession>
<feature type="domain" description="F5/8 type C" evidence="8">
    <location>
        <begin position="28"/>
        <end position="168"/>
    </location>
</feature>
<dbReference type="GO" id="GO:0016798">
    <property type="term" value="F:hydrolase activity, acting on glycosyl bonds"/>
    <property type="evidence" value="ECO:0007669"/>
    <property type="project" value="UniProtKB-KW"/>
</dbReference>
<evidence type="ECO:0000256" key="5">
    <source>
        <dbReference type="ARBA" id="ARBA00023326"/>
    </source>
</evidence>
<evidence type="ECO:0000256" key="6">
    <source>
        <dbReference type="SAM" id="MobiDB-lite"/>
    </source>
</evidence>
<dbReference type="SUPFAM" id="SSF49785">
    <property type="entry name" value="Galactose-binding domain-like"/>
    <property type="match status" value="1"/>
</dbReference>
<evidence type="ECO:0000313" key="11">
    <source>
        <dbReference type="Proteomes" id="UP000198583"/>
    </source>
</evidence>
<dbReference type="InterPro" id="IPR012938">
    <property type="entry name" value="Glc/Sorbosone_DH"/>
</dbReference>
<keyword evidence="3" id="KW-0119">Carbohydrate metabolism</keyword>
<sequence length="688" mass="71952">MAPRSRRLPARTGILATALTVAVSSLVSAAPPAAAADVLLSQGKPATESASGGANYAPRNAVDGNSATRWASKSNTDPAWIRVDLGASATISRVRLQWDLSCAKAYRVETSDNDSTWTPIHTTADGKGGVEDLTVAGRGRYVRVYGTTRCRTGTSYGYSLQEFQVFGNTGPVDGEPPSAPANLVASDVKPDSAKLTWEPSTDNVAVTSYEIYNLGQFVKSVPGTSTTMTDLKPNTTYGFYVNAKDAAGNISQASNTAEFKTPPAQDDPIPPTAPKNLRSPAQTANSVSLAWDASTDNIGVTRYEVYSAGAKIGDSTSTSATIGGLKASTDYRFTVKAFDAVGNASPASNELTARTKSGGDQVGAVTQIATDNDVPWGLAFLPNGDGVYSRRDAQDIVRITPSGQKTTLGKVPGVSGTNGEGGLLGIELSPTFASDGLIYVYHTASGDNRIVRAKIEGNALTGWTTLLTGIPRNKFHNGGRLRFGADGKLYAGTGDGQNGANAQNKQNLGGKVLRLNPDGSAPSDNPFFSEGGNARYVWTYGHRNVQGLATDSQGRMWQAELGNSNMDEVNLLQKGGNYGWPSCEGTSGSCGGYVAPKKTFSVGSASPSGLAIVNDVLFLAALRGERLYRMQISGSSVGTTTSHFQGTYGRLRTPEPAPDGSLWVTTSNGDKDSTAGNSSTKLLKVALN</sequence>
<dbReference type="Gene3D" id="2.120.10.30">
    <property type="entry name" value="TolB, C-terminal domain"/>
    <property type="match status" value="1"/>
</dbReference>
<feature type="signal peptide" evidence="7">
    <location>
        <begin position="1"/>
        <end position="29"/>
    </location>
</feature>
<dbReference type="Pfam" id="PF00041">
    <property type="entry name" value="fn3"/>
    <property type="match status" value="2"/>
</dbReference>
<dbReference type="STRING" id="84724.SAMN04488564_114173"/>
<dbReference type="Gene3D" id="2.60.120.260">
    <property type="entry name" value="Galactose-binding domain-like"/>
    <property type="match status" value="1"/>
</dbReference>
<dbReference type="SUPFAM" id="SSF50952">
    <property type="entry name" value="Soluble quinoprotein glucose dehydrogenase"/>
    <property type="match status" value="1"/>
</dbReference>
<keyword evidence="11" id="KW-1185">Reference proteome</keyword>
<evidence type="ECO:0000313" key="10">
    <source>
        <dbReference type="EMBL" id="SFR28609.1"/>
    </source>
</evidence>
<dbReference type="SMART" id="SM00060">
    <property type="entry name" value="FN3"/>
    <property type="match status" value="2"/>
</dbReference>
<dbReference type="Gene3D" id="2.60.40.10">
    <property type="entry name" value="Immunoglobulins"/>
    <property type="match status" value="2"/>
</dbReference>
<dbReference type="InterPro" id="IPR003961">
    <property type="entry name" value="FN3_dom"/>
</dbReference>
<evidence type="ECO:0000256" key="4">
    <source>
        <dbReference type="ARBA" id="ARBA00023295"/>
    </source>
</evidence>
<dbReference type="InterPro" id="IPR013783">
    <property type="entry name" value="Ig-like_fold"/>
</dbReference>
<dbReference type="InterPro" id="IPR000421">
    <property type="entry name" value="FA58C"/>
</dbReference>
<dbReference type="PROSITE" id="PS50853">
    <property type="entry name" value="FN3"/>
    <property type="match status" value="2"/>
</dbReference>
<feature type="domain" description="Fibronectin type-III" evidence="9">
    <location>
        <begin position="179"/>
        <end position="264"/>
    </location>
</feature>
<keyword evidence="1 7" id="KW-0732">Signal</keyword>
<proteinExistence type="predicted"/>
<gene>
    <name evidence="10" type="ORF">SAMN04488564_114173</name>
</gene>
<keyword evidence="5" id="KW-0624">Polysaccharide degradation</keyword>
<dbReference type="EMBL" id="FOYL01000014">
    <property type="protein sequence ID" value="SFR28609.1"/>
    <property type="molecule type" value="Genomic_DNA"/>
</dbReference>
<reference evidence="11" key="1">
    <citation type="submission" date="2016-10" db="EMBL/GenBank/DDBJ databases">
        <authorList>
            <person name="Varghese N."/>
            <person name="Submissions S."/>
        </authorList>
    </citation>
    <scope>NUCLEOTIDE SEQUENCE [LARGE SCALE GENOMIC DNA]</scope>
    <source>
        <strain evidence="11">DSM 44232</strain>
    </source>
</reference>
<dbReference type="InterPro" id="IPR036116">
    <property type="entry name" value="FN3_sf"/>
</dbReference>
<dbReference type="Pfam" id="PF07995">
    <property type="entry name" value="GSDH"/>
    <property type="match status" value="1"/>
</dbReference>
<dbReference type="FunFam" id="2.60.40.10:FF:001114">
    <property type="entry name" value="Chitinase A1"/>
    <property type="match status" value="1"/>
</dbReference>
<dbReference type="SUPFAM" id="SSF49265">
    <property type="entry name" value="Fibronectin type III"/>
    <property type="match status" value="1"/>
</dbReference>
<feature type="chain" id="PRO_5038859422" evidence="7">
    <location>
        <begin position="30"/>
        <end position="688"/>
    </location>
</feature>
<evidence type="ECO:0000256" key="3">
    <source>
        <dbReference type="ARBA" id="ARBA00023277"/>
    </source>
</evidence>
<dbReference type="PROSITE" id="PS50022">
    <property type="entry name" value="FA58C_3"/>
    <property type="match status" value="1"/>
</dbReference>
<dbReference type="PANTHER" id="PTHR19328:SF13">
    <property type="entry name" value="HIPL1 PROTEIN"/>
    <property type="match status" value="1"/>
</dbReference>
<evidence type="ECO:0000256" key="1">
    <source>
        <dbReference type="ARBA" id="ARBA00022729"/>
    </source>
</evidence>
<dbReference type="AlphaFoldDB" id="A0A1I6FF74"/>